<dbReference type="SUPFAM" id="SSF46689">
    <property type="entry name" value="Homeodomain-like"/>
    <property type="match status" value="1"/>
</dbReference>
<protein>
    <submittedName>
        <fullName evidence="7">Homeodomain-related protein</fullName>
    </submittedName>
</protein>
<evidence type="ECO:0000259" key="6">
    <source>
        <dbReference type="PROSITE" id="PS50071"/>
    </source>
</evidence>
<dbReference type="InterPro" id="IPR009057">
    <property type="entry name" value="Homeodomain-like_sf"/>
</dbReference>
<proteinExistence type="predicted"/>
<evidence type="ECO:0000313" key="7">
    <source>
        <dbReference type="EMBL" id="OAA65098.1"/>
    </source>
</evidence>
<keyword evidence="8" id="KW-1185">Reference proteome</keyword>
<dbReference type="CDD" id="cd00086">
    <property type="entry name" value="homeodomain"/>
    <property type="match status" value="1"/>
</dbReference>
<dbReference type="STRING" id="1081108.A0A167XKV0"/>
<dbReference type="OrthoDB" id="10056939at2759"/>
<accession>A0A167XKV0</accession>
<evidence type="ECO:0000256" key="3">
    <source>
        <dbReference type="ARBA" id="ARBA00023242"/>
    </source>
</evidence>
<dbReference type="InterPro" id="IPR050224">
    <property type="entry name" value="TALE_homeobox"/>
</dbReference>
<feature type="DNA-binding region" description="Homeobox" evidence="4">
    <location>
        <begin position="42"/>
        <end position="104"/>
    </location>
</feature>
<evidence type="ECO:0000256" key="2">
    <source>
        <dbReference type="ARBA" id="ARBA00023155"/>
    </source>
</evidence>
<reference evidence="7 8" key="1">
    <citation type="journal article" date="2016" name="Genome Biol. Evol.">
        <title>Divergent and convergent evolution of fungal pathogenicity.</title>
        <authorList>
            <person name="Shang Y."/>
            <person name="Xiao G."/>
            <person name="Zheng P."/>
            <person name="Cen K."/>
            <person name="Zhan S."/>
            <person name="Wang C."/>
        </authorList>
    </citation>
    <scope>NUCLEOTIDE SEQUENCE [LARGE SCALE GENOMIC DNA]</scope>
    <source>
        <strain evidence="7 8">RCEF 1005</strain>
    </source>
</reference>
<evidence type="ECO:0000256" key="4">
    <source>
        <dbReference type="PROSITE-ProRule" id="PRU00108"/>
    </source>
</evidence>
<evidence type="ECO:0000313" key="8">
    <source>
        <dbReference type="Proteomes" id="UP000076881"/>
    </source>
</evidence>
<dbReference type="EMBL" id="AZHF01000014">
    <property type="protein sequence ID" value="OAA65098.1"/>
    <property type="molecule type" value="Genomic_DNA"/>
</dbReference>
<organism evidence="7 8">
    <name type="scientific">Akanthomyces lecanii RCEF 1005</name>
    <dbReference type="NCBI Taxonomy" id="1081108"/>
    <lineage>
        <taxon>Eukaryota</taxon>
        <taxon>Fungi</taxon>
        <taxon>Dikarya</taxon>
        <taxon>Ascomycota</taxon>
        <taxon>Pezizomycotina</taxon>
        <taxon>Sordariomycetes</taxon>
        <taxon>Hypocreomycetidae</taxon>
        <taxon>Hypocreales</taxon>
        <taxon>Cordycipitaceae</taxon>
        <taxon>Akanthomyces</taxon>
        <taxon>Cordyceps confragosa</taxon>
    </lineage>
</organism>
<evidence type="ECO:0000256" key="1">
    <source>
        <dbReference type="ARBA" id="ARBA00023125"/>
    </source>
</evidence>
<evidence type="ECO:0000256" key="5">
    <source>
        <dbReference type="SAM" id="MobiDB-lite"/>
    </source>
</evidence>
<comment type="caution">
    <text evidence="7">The sequence shown here is derived from an EMBL/GenBank/DDBJ whole genome shotgun (WGS) entry which is preliminary data.</text>
</comment>
<gene>
    <name evidence="7" type="ORF">LEL_10545</name>
</gene>
<dbReference type="Gene3D" id="1.10.10.60">
    <property type="entry name" value="Homeodomain-like"/>
    <property type="match status" value="1"/>
</dbReference>
<dbReference type="InterPro" id="IPR001356">
    <property type="entry name" value="HD"/>
</dbReference>
<keyword evidence="2 4" id="KW-0371">Homeobox</keyword>
<dbReference type="PROSITE" id="PS50071">
    <property type="entry name" value="HOMEOBOX_2"/>
    <property type="match status" value="1"/>
</dbReference>
<feature type="region of interest" description="Disordered" evidence="5">
    <location>
        <begin position="1"/>
        <end position="30"/>
    </location>
</feature>
<dbReference type="Proteomes" id="UP000076881">
    <property type="component" value="Unassembled WGS sequence"/>
</dbReference>
<dbReference type="GO" id="GO:0003677">
    <property type="term" value="F:DNA binding"/>
    <property type="evidence" value="ECO:0007669"/>
    <property type="project" value="UniProtKB-UniRule"/>
</dbReference>
<dbReference type="Pfam" id="PF05920">
    <property type="entry name" value="Homeobox_KN"/>
    <property type="match status" value="1"/>
</dbReference>
<dbReference type="GO" id="GO:0006355">
    <property type="term" value="P:regulation of DNA-templated transcription"/>
    <property type="evidence" value="ECO:0007669"/>
    <property type="project" value="InterPro"/>
</dbReference>
<feature type="domain" description="Homeobox" evidence="6">
    <location>
        <begin position="40"/>
        <end position="103"/>
    </location>
</feature>
<sequence length="112" mass="13192">MSAIPVRPEERSPFAPSRNGMPQHDVGRYHEGMMGISGETKKRKRRANFPQRTTDELRSWFLGNLQHPYPTDTEKQDMARVTGLQMNQITNWFINARRRKLPTHDQQRSCRK</sequence>
<name>A0A167XKV0_CORDF</name>
<dbReference type="AlphaFoldDB" id="A0A167XKV0"/>
<dbReference type="SMART" id="SM00389">
    <property type="entry name" value="HOX"/>
    <property type="match status" value="1"/>
</dbReference>
<dbReference type="PANTHER" id="PTHR11850">
    <property type="entry name" value="HOMEOBOX PROTEIN TRANSCRIPTION FACTORS"/>
    <property type="match status" value="1"/>
</dbReference>
<comment type="subcellular location">
    <subcellularLocation>
        <location evidence="4">Nucleus</location>
    </subcellularLocation>
</comment>
<keyword evidence="1 4" id="KW-0238">DNA-binding</keyword>
<keyword evidence="3 4" id="KW-0539">Nucleus</keyword>
<dbReference type="GO" id="GO:0005634">
    <property type="term" value="C:nucleus"/>
    <property type="evidence" value="ECO:0007669"/>
    <property type="project" value="UniProtKB-SubCell"/>
</dbReference>
<dbReference type="InterPro" id="IPR008422">
    <property type="entry name" value="KN_HD"/>
</dbReference>